<dbReference type="GO" id="GO:0016020">
    <property type="term" value="C:membrane"/>
    <property type="evidence" value="ECO:0007669"/>
    <property type="project" value="UniProtKB-SubCell"/>
</dbReference>
<name>A0ABD2ZJK0_9GENT</name>
<dbReference type="PANTHER" id="PTHR47953">
    <property type="entry name" value="OS08G0105600 PROTEIN"/>
    <property type="match status" value="1"/>
</dbReference>
<dbReference type="Pfam" id="PF00067">
    <property type="entry name" value="p450"/>
    <property type="match status" value="1"/>
</dbReference>
<dbReference type="InterPro" id="IPR036396">
    <property type="entry name" value="Cyt_P450_sf"/>
</dbReference>
<dbReference type="GO" id="GO:0016705">
    <property type="term" value="F:oxidoreductase activity, acting on paired donors, with incorporation or reduction of molecular oxygen"/>
    <property type="evidence" value="ECO:0007669"/>
    <property type="project" value="UniProtKB-ARBA"/>
</dbReference>
<dbReference type="PANTHER" id="PTHR47953:SF19">
    <property type="entry name" value="OS06G0641600 PROTEIN"/>
    <property type="match status" value="1"/>
</dbReference>
<evidence type="ECO:0000256" key="2">
    <source>
        <dbReference type="ARBA" id="ARBA00004167"/>
    </source>
</evidence>
<sequence length="189" mass="21751">MAEMVKNPGIINRAQDEVREICGEKGNVDESRIHELKYLQAVVKEALRLHPPAPLLLPRECSEQCEIYGYEIPAKTRIFVNGWAINRDPRHWTEPEKFIPERFLDSEIDFRGKTFSYIPFGGGRRICPGISFALPNIELPLAQLLYHFDWKLPGELKQEQLDLTEAFGLVARLKQDLLFIPILNRPSAL</sequence>
<evidence type="ECO:0000256" key="10">
    <source>
        <dbReference type="ARBA" id="ARBA00023033"/>
    </source>
</evidence>
<dbReference type="GO" id="GO:0046872">
    <property type="term" value="F:metal ion binding"/>
    <property type="evidence" value="ECO:0007669"/>
    <property type="project" value="UniProtKB-KW"/>
</dbReference>
<dbReference type="FunFam" id="1.10.630.10:FF:000126">
    <property type="entry name" value="Predicted protein"/>
    <property type="match status" value="1"/>
</dbReference>
<dbReference type="PRINTS" id="PR00463">
    <property type="entry name" value="EP450I"/>
</dbReference>
<evidence type="ECO:0000256" key="11">
    <source>
        <dbReference type="ARBA" id="ARBA00023136"/>
    </source>
</evidence>
<evidence type="ECO:0000256" key="1">
    <source>
        <dbReference type="ARBA" id="ARBA00001971"/>
    </source>
</evidence>
<dbReference type="InterPro" id="IPR017972">
    <property type="entry name" value="Cyt_P450_CS"/>
</dbReference>
<keyword evidence="10 13" id="KW-0503">Monooxygenase</keyword>
<evidence type="ECO:0000256" key="4">
    <source>
        <dbReference type="ARBA" id="ARBA00022617"/>
    </source>
</evidence>
<dbReference type="PRINTS" id="PR00385">
    <property type="entry name" value="P450"/>
</dbReference>
<keyword evidence="7" id="KW-1133">Transmembrane helix</keyword>
<evidence type="ECO:0000313" key="14">
    <source>
        <dbReference type="EMBL" id="KAL3518617.1"/>
    </source>
</evidence>
<keyword evidence="9 12" id="KW-0408">Iron</keyword>
<keyword evidence="15" id="KW-1185">Reference proteome</keyword>
<accession>A0ABD2ZJK0</accession>
<keyword evidence="5" id="KW-0812">Transmembrane</keyword>
<gene>
    <name evidence="14" type="ORF">ACH5RR_021206</name>
</gene>
<dbReference type="Gene3D" id="1.10.630.10">
    <property type="entry name" value="Cytochrome P450"/>
    <property type="match status" value="1"/>
</dbReference>
<evidence type="ECO:0000256" key="12">
    <source>
        <dbReference type="PIRSR" id="PIRSR602401-1"/>
    </source>
</evidence>
<evidence type="ECO:0000256" key="6">
    <source>
        <dbReference type="ARBA" id="ARBA00022723"/>
    </source>
</evidence>
<dbReference type="InterPro" id="IPR001128">
    <property type="entry name" value="Cyt_P450"/>
</dbReference>
<evidence type="ECO:0000313" key="15">
    <source>
        <dbReference type="Proteomes" id="UP001630127"/>
    </source>
</evidence>
<organism evidence="14 15">
    <name type="scientific">Cinchona calisaya</name>
    <dbReference type="NCBI Taxonomy" id="153742"/>
    <lineage>
        <taxon>Eukaryota</taxon>
        <taxon>Viridiplantae</taxon>
        <taxon>Streptophyta</taxon>
        <taxon>Embryophyta</taxon>
        <taxon>Tracheophyta</taxon>
        <taxon>Spermatophyta</taxon>
        <taxon>Magnoliopsida</taxon>
        <taxon>eudicotyledons</taxon>
        <taxon>Gunneridae</taxon>
        <taxon>Pentapetalae</taxon>
        <taxon>asterids</taxon>
        <taxon>lamiids</taxon>
        <taxon>Gentianales</taxon>
        <taxon>Rubiaceae</taxon>
        <taxon>Cinchonoideae</taxon>
        <taxon>Cinchoneae</taxon>
        <taxon>Cinchona</taxon>
    </lineage>
</organism>
<evidence type="ECO:0008006" key="16">
    <source>
        <dbReference type="Google" id="ProtNLM"/>
    </source>
</evidence>
<dbReference type="InterPro" id="IPR052306">
    <property type="entry name" value="CYP450_71D"/>
</dbReference>
<keyword evidence="8 13" id="KW-0560">Oxidoreductase</keyword>
<keyword evidence="11" id="KW-0472">Membrane</keyword>
<keyword evidence="6 12" id="KW-0479">Metal-binding</keyword>
<evidence type="ECO:0000256" key="9">
    <source>
        <dbReference type="ARBA" id="ARBA00023004"/>
    </source>
</evidence>
<dbReference type="AlphaFoldDB" id="A0ABD2ZJK0"/>
<evidence type="ECO:0000256" key="8">
    <source>
        <dbReference type="ARBA" id="ARBA00023002"/>
    </source>
</evidence>
<dbReference type="PROSITE" id="PS00086">
    <property type="entry name" value="CYTOCHROME_P450"/>
    <property type="match status" value="1"/>
</dbReference>
<proteinExistence type="inferred from homology"/>
<evidence type="ECO:0000256" key="13">
    <source>
        <dbReference type="RuleBase" id="RU000461"/>
    </source>
</evidence>
<dbReference type="SUPFAM" id="SSF48264">
    <property type="entry name" value="Cytochrome P450"/>
    <property type="match status" value="1"/>
</dbReference>
<keyword evidence="4 12" id="KW-0349">Heme</keyword>
<comment type="subcellular location">
    <subcellularLocation>
        <location evidence="2">Membrane</location>
        <topology evidence="2">Single-pass membrane protein</topology>
    </subcellularLocation>
</comment>
<comment type="similarity">
    <text evidence="3 13">Belongs to the cytochrome P450 family.</text>
</comment>
<dbReference type="InterPro" id="IPR002401">
    <property type="entry name" value="Cyt_P450_E_grp-I"/>
</dbReference>
<dbReference type="EMBL" id="JBJUIK010000009">
    <property type="protein sequence ID" value="KAL3518617.1"/>
    <property type="molecule type" value="Genomic_DNA"/>
</dbReference>
<feature type="binding site" description="axial binding residue" evidence="12">
    <location>
        <position position="127"/>
    </location>
    <ligand>
        <name>heme</name>
        <dbReference type="ChEBI" id="CHEBI:30413"/>
    </ligand>
    <ligandPart>
        <name>Fe</name>
        <dbReference type="ChEBI" id="CHEBI:18248"/>
    </ligandPart>
</feature>
<evidence type="ECO:0000256" key="3">
    <source>
        <dbReference type="ARBA" id="ARBA00010617"/>
    </source>
</evidence>
<dbReference type="Proteomes" id="UP001630127">
    <property type="component" value="Unassembled WGS sequence"/>
</dbReference>
<evidence type="ECO:0000256" key="7">
    <source>
        <dbReference type="ARBA" id="ARBA00022989"/>
    </source>
</evidence>
<evidence type="ECO:0000256" key="5">
    <source>
        <dbReference type="ARBA" id="ARBA00022692"/>
    </source>
</evidence>
<reference evidence="14 15" key="1">
    <citation type="submission" date="2024-11" db="EMBL/GenBank/DDBJ databases">
        <title>A near-complete genome assembly of Cinchona calisaya.</title>
        <authorList>
            <person name="Lian D.C."/>
            <person name="Zhao X.W."/>
            <person name="Wei L."/>
        </authorList>
    </citation>
    <scope>NUCLEOTIDE SEQUENCE [LARGE SCALE GENOMIC DNA]</scope>
    <source>
        <tissue evidence="14">Nenye</tissue>
    </source>
</reference>
<dbReference type="GO" id="GO:0004497">
    <property type="term" value="F:monooxygenase activity"/>
    <property type="evidence" value="ECO:0007669"/>
    <property type="project" value="UniProtKB-KW"/>
</dbReference>
<protein>
    <recommendedName>
        <fullName evidence="16">Cytochrome P450</fullName>
    </recommendedName>
</protein>
<comment type="caution">
    <text evidence="14">The sequence shown here is derived from an EMBL/GenBank/DDBJ whole genome shotgun (WGS) entry which is preliminary data.</text>
</comment>
<comment type="cofactor">
    <cofactor evidence="1 12">
        <name>heme</name>
        <dbReference type="ChEBI" id="CHEBI:30413"/>
    </cofactor>
</comment>